<evidence type="ECO:0008006" key="4">
    <source>
        <dbReference type="Google" id="ProtNLM"/>
    </source>
</evidence>
<dbReference type="RefSeq" id="WP_407032967.1">
    <property type="nucleotide sequence ID" value="NZ_JAQGEF010000037.1"/>
</dbReference>
<accession>A0ABT4UP49</accession>
<dbReference type="EMBL" id="JAQGEF010000037">
    <property type="protein sequence ID" value="MDA3616637.1"/>
    <property type="molecule type" value="Genomic_DNA"/>
</dbReference>
<evidence type="ECO:0000313" key="2">
    <source>
        <dbReference type="EMBL" id="MDA3616637.1"/>
    </source>
</evidence>
<dbReference type="Proteomes" id="UP001210231">
    <property type="component" value="Unassembled WGS sequence"/>
</dbReference>
<keyword evidence="1" id="KW-0732">Signal</keyword>
<comment type="caution">
    <text evidence="2">The sequence shown here is derived from an EMBL/GenBank/DDBJ whole genome shotgun (WGS) entry which is preliminary data.</text>
</comment>
<protein>
    <recommendedName>
        <fullName evidence="4">YCII-related domain-containing protein</fullName>
    </recommendedName>
</protein>
<name>A0ABT4UP49_9BACT</name>
<reference evidence="2 3" key="1">
    <citation type="submission" date="2022-12" db="EMBL/GenBank/DDBJ databases">
        <title>Chitinophagaceae gen. sp. nov., a new member of the family Chitinophagaceae, isolated from soil in a chemical factory.</title>
        <authorList>
            <person name="Ke Z."/>
        </authorList>
    </citation>
    <scope>NUCLEOTIDE SEQUENCE [LARGE SCALE GENOMIC DNA]</scope>
    <source>
        <strain evidence="2 3">LY-5</strain>
    </source>
</reference>
<feature type="chain" id="PRO_5046192898" description="YCII-related domain-containing protein" evidence="1">
    <location>
        <begin position="20"/>
        <end position="284"/>
    </location>
</feature>
<proteinExistence type="predicted"/>
<gene>
    <name evidence="2" type="ORF">O3P16_17635</name>
</gene>
<evidence type="ECO:0000313" key="3">
    <source>
        <dbReference type="Proteomes" id="UP001210231"/>
    </source>
</evidence>
<keyword evidence="3" id="KW-1185">Reference proteome</keyword>
<dbReference type="Gene3D" id="3.30.70.1060">
    <property type="entry name" value="Dimeric alpha+beta barrel"/>
    <property type="match status" value="1"/>
</dbReference>
<feature type="signal peptide" evidence="1">
    <location>
        <begin position="1"/>
        <end position="19"/>
    </location>
</feature>
<dbReference type="InterPro" id="IPR011008">
    <property type="entry name" value="Dimeric_a/b-barrel"/>
</dbReference>
<organism evidence="2 3">
    <name type="scientific">Polluticaenibacter yanchengensis</name>
    <dbReference type="NCBI Taxonomy" id="3014562"/>
    <lineage>
        <taxon>Bacteria</taxon>
        <taxon>Pseudomonadati</taxon>
        <taxon>Bacteroidota</taxon>
        <taxon>Chitinophagia</taxon>
        <taxon>Chitinophagales</taxon>
        <taxon>Chitinophagaceae</taxon>
        <taxon>Polluticaenibacter</taxon>
    </lineage>
</organism>
<dbReference type="SUPFAM" id="SSF54909">
    <property type="entry name" value="Dimeric alpha+beta barrel"/>
    <property type="match status" value="1"/>
</dbReference>
<sequence length="284" mass="32406">MTKYLIAAIIILIVHHSFAQGNVLNQLKGSWINNNTAKQFDLLGPTHIKGVTYSNKNNNVFITEYFEIKKVGNIWKYQSTVIDSNKTIIINMDGKVSANSISFERNGPTGYYKYSCTVDNDSLKICQSESRKKGNIITYHKVAERAKKLNNNANPNYDEALAKKLGSDDYGMKSYFWVILKSGTYTGNDTALRKESFKQHLVNINRLVDEGKMIVAGPLAKNENNYRGIFVFQDIKNKEQLIEMLNSDLAIKNKFLDYEIYTWFGSAALPLYLPESDKIWKIKP</sequence>
<evidence type="ECO:0000256" key="1">
    <source>
        <dbReference type="SAM" id="SignalP"/>
    </source>
</evidence>